<protein>
    <submittedName>
        <fullName evidence="1">Aldose epimerase</fullName>
    </submittedName>
</protein>
<gene>
    <name evidence="1" type="ORF">MOX91_06530</name>
</gene>
<dbReference type="EMBL" id="JALBUT010000007">
    <property type="protein sequence ID" value="MDX8415828.1"/>
    <property type="molecule type" value="Genomic_DNA"/>
</dbReference>
<name>A0ABU4WJ93_9BACT</name>
<dbReference type="Gene3D" id="2.70.98.10">
    <property type="match status" value="1"/>
</dbReference>
<dbReference type="InterPro" id="IPR008183">
    <property type="entry name" value="Aldose_1/G6P_1-epimerase"/>
</dbReference>
<dbReference type="Pfam" id="PF01263">
    <property type="entry name" value="Aldose_epim"/>
    <property type="match status" value="1"/>
</dbReference>
<keyword evidence="2" id="KW-1185">Reference proteome</keyword>
<dbReference type="SUPFAM" id="SSF74650">
    <property type="entry name" value="Galactose mutarotase-like"/>
    <property type="match status" value="1"/>
</dbReference>
<evidence type="ECO:0000313" key="2">
    <source>
        <dbReference type="Proteomes" id="UP001275932"/>
    </source>
</evidence>
<evidence type="ECO:0000313" key="1">
    <source>
        <dbReference type="EMBL" id="MDX8415828.1"/>
    </source>
</evidence>
<proteinExistence type="predicted"/>
<accession>A0ABU4WJ93</accession>
<dbReference type="InterPro" id="IPR011013">
    <property type="entry name" value="Gal_mutarotase_sf_dom"/>
</dbReference>
<reference evidence="1 2" key="1">
    <citation type="submission" date="2022-03" db="EMBL/GenBank/DDBJ databases">
        <title>Novel taxa within the pig intestine.</title>
        <authorList>
            <person name="Wylensek D."/>
            <person name="Bishof K."/>
            <person name="Afrizal A."/>
            <person name="Clavel T."/>
        </authorList>
    </citation>
    <scope>NUCLEOTIDE SEQUENCE [LARGE SCALE GENOMIC DNA]</scope>
    <source>
        <strain evidence="1 2">CLA-KB-P66</strain>
    </source>
</reference>
<dbReference type="Proteomes" id="UP001275932">
    <property type="component" value="Unassembled WGS sequence"/>
</dbReference>
<organism evidence="1 2">
    <name type="scientific">Intestinicryptomonas porci</name>
    <dbReference type="NCBI Taxonomy" id="2926320"/>
    <lineage>
        <taxon>Bacteria</taxon>
        <taxon>Pseudomonadati</taxon>
        <taxon>Verrucomicrobiota</taxon>
        <taxon>Opitutia</taxon>
        <taxon>Opitutales</taxon>
        <taxon>Intestinicryptomonaceae</taxon>
        <taxon>Intestinicryptomonas</taxon>
    </lineage>
</organism>
<dbReference type="RefSeq" id="WP_370397281.1">
    <property type="nucleotide sequence ID" value="NZ_JALBUT010000007.1"/>
</dbReference>
<sequence>MEIVDFNGEKLYKWTVGASTFIASPTRGARLMNWFLTLADGSLRDVIYWPDNADMKGGFASVRGGNPILFPFCGRSHLNGELGKWKTPDGRILNMPQHGYARQGEFEIVDITDFAFVAKFKPDAQCRENYPYDYDFVVSYRFNEFSIGCDLRLANNSDVEIPWCAGHHFYFKMPWHDGASRKDYRIICDAKKAFKLDEAGKLSPVEAAFPADFSDGRLWNRINCKLKTNIVKFGPKSGEEDISIRIGESSKPDACASVVTWTESDESPFYCVEPWMGLPNCAEHKSGLSLVKPHSSQTFSVDISVF</sequence>
<dbReference type="InterPro" id="IPR014718">
    <property type="entry name" value="GH-type_carb-bd"/>
</dbReference>
<comment type="caution">
    <text evidence="1">The sequence shown here is derived from an EMBL/GenBank/DDBJ whole genome shotgun (WGS) entry which is preliminary data.</text>
</comment>